<dbReference type="Proteomes" id="UP000886523">
    <property type="component" value="Unassembled WGS sequence"/>
</dbReference>
<feature type="domain" description="NAD-dependent epimerase/dehydratase" evidence="4">
    <location>
        <begin position="10"/>
        <end position="264"/>
    </location>
</feature>
<evidence type="ECO:0000313" key="5">
    <source>
        <dbReference type="EMBL" id="KAF9517354.1"/>
    </source>
</evidence>
<dbReference type="Pfam" id="PF01370">
    <property type="entry name" value="Epimerase"/>
    <property type="match status" value="1"/>
</dbReference>
<name>A0A9P6B439_9AGAM</name>
<dbReference type="PANTHER" id="PTHR10366">
    <property type="entry name" value="NAD DEPENDENT EPIMERASE/DEHYDRATASE"/>
    <property type="match status" value="1"/>
</dbReference>
<gene>
    <name evidence="5" type="ORF">BS47DRAFT_1389885</name>
</gene>
<keyword evidence="3" id="KW-0812">Transmembrane</keyword>
<dbReference type="Gene3D" id="3.40.50.720">
    <property type="entry name" value="NAD(P)-binding Rossmann-like Domain"/>
    <property type="match status" value="1"/>
</dbReference>
<proteinExistence type="inferred from homology"/>
<accession>A0A9P6B439</accession>
<evidence type="ECO:0000256" key="1">
    <source>
        <dbReference type="ARBA" id="ARBA00023002"/>
    </source>
</evidence>
<dbReference type="AlphaFoldDB" id="A0A9P6B439"/>
<evidence type="ECO:0000259" key="4">
    <source>
        <dbReference type="Pfam" id="PF01370"/>
    </source>
</evidence>
<dbReference type="InterPro" id="IPR001509">
    <property type="entry name" value="Epimerase_deHydtase"/>
</dbReference>
<keyword evidence="3" id="KW-0472">Membrane</keyword>
<keyword evidence="1" id="KW-0560">Oxidoreductase</keyword>
<dbReference type="InterPro" id="IPR050425">
    <property type="entry name" value="NAD(P)_dehydrat-like"/>
</dbReference>
<evidence type="ECO:0000313" key="6">
    <source>
        <dbReference type="Proteomes" id="UP000886523"/>
    </source>
</evidence>
<feature type="transmembrane region" description="Helical" evidence="3">
    <location>
        <begin position="316"/>
        <end position="335"/>
    </location>
</feature>
<reference evidence="5" key="1">
    <citation type="journal article" date="2020" name="Nat. Commun.">
        <title>Large-scale genome sequencing of mycorrhizal fungi provides insights into the early evolution of symbiotic traits.</title>
        <authorList>
            <person name="Miyauchi S."/>
            <person name="Kiss E."/>
            <person name="Kuo A."/>
            <person name="Drula E."/>
            <person name="Kohler A."/>
            <person name="Sanchez-Garcia M."/>
            <person name="Morin E."/>
            <person name="Andreopoulos B."/>
            <person name="Barry K.W."/>
            <person name="Bonito G."/>
            <person name="Buee M."/>
            <person name="Carver A."/>
            <person name="Chen C."/>
            <person name="Cichocki N."/>
            <person name="Clum A."/>
            <person name="Culley D."/>
            <person name="Crous P.W."/>
            <person name="Fauchery L."/>
            <person name="Girlanda M."/>
            <person name="Hayes R.D."/>
            <person name="Keri Z."/>
            <person name="LaButti K."/>
            <person name="Lipzen A."/>
            <person name="Lombard V."/>
            <person name="Magnuson J."/>
            <person name="Maillard F."/>
            <person name="Murat C."/>
            <person name="Nolan M."/>
            <person name="Ohm R.A."/>
            <person name="Pangilinan J."/>
            <person name="Pereira M.F."/>
            <person name="Perotto S."/>
            <person name="Peter M."/>
            <person name="Pfister S."/>
            <person name="Riley R."/>
            <person name="Sitrit Y."/>
            <person name="Stielow J.B."/>
            <person name="Szollosi G."/>
            <person name="Zifcakova L."/>
            <person name="Stursova M."/>
            <person name="Spatafora J.W."/>
            <person name="Tedersoo L."/>
            <person name="Vaario L.M."/>
            <person name="Yamada A."/>
            <person name="Yan M."/>
            <person name="Wang P."/>
            <person name="Xu J."/>
            <person name="Bruns T."/>
            <person name="Baldrian P."/>
            <person name="Vilgalys R."/>
            <person name="Dunand C."/>
            <person name="Henrissat B."/>
            <person name="Grigoriev I.V."/>
            <person name="Hibbett D."/>
            <person name="Nagy L.G."/>
            <person name="Martin F.M."/>
        </authorList>
    </citation>
    <scope>NUCLEOTIDE SEQUENCE</scope>
    <source>
        <strain evidence="5">UP504</strain>
    </source>
</reference>
<feature type="transmembrane region" description="Helical" evidence="3">
    <location>
        <begin position="279"/>
        <end position="295"/>
    </location>
</feature>
<comment type="similarity">
    <text evidence="2">Belongs to the NAD(P)-dependent epimerase/dehydratase family. Dihydroflavonol-4-reductase subfamily.</text>
</comment>
<dbReference type="EMBL" id="MU128932">
    <property type="protein sequence ID" value="KAF9517354.1"/>
    <property type="molecule type" value="Genomic_DNA"/>
</dbReference>
<dbReference type="SUPFAM" id="SSF51735">
    <property type="entry name" value="NAD(P)-binding Rossmann-fold domains"/>
    <property type="match status" value="1"/>
</dbReference>
<comment type="caution">
    <text evidence="5">The sequence shown here is derived from an EMBL/GenBank/DDBJ whole genome shotgun (WGS) entry which is preliminary data.</text>
</comment>
<keyword evidence="6" id="KW-1185">Reference proteome</keyword>
<dbReference type="GO" id="GO:0016616">
    <property type="term" value="F:oxidoreductase activity, acting on the CH-OH group of donors, NAD or NADP as acceptor"/>
    <property type="evidence" value="ECO:0007669"/>
    <property type="project" value="TreeGrafter"/>
</dbReference>
<organism evidence="5 6">
    <name type="scientific">Hydnum rufescens UP504</name>
    <dbReference type="NCBI Taxonomy" id="1448309"/>
    <lineage>
        <taxon>Eukaryota</taxon>
        <taxon>Fungi</taxon>
        <taxon>Dikarya</taxon>
        <taxon>Basidiomycota</taxon>
        <taxon>Agaricomycotina</taxon>
        <taxon>Agaricomycetes</taxon>
        <taxon>Cantharellales</taxon>
        <taxon>Hydnaceae</taxon>
        <taxon>Hydnum</taxon>
    </lineage>
</organism>
<protein>
    <recommendedName>
        <fullName evidence="4">NAD-dependent epimerase/dehydratase domain-containing protein</fullName>
    </recommendedName>
</protein>
<keyword evidence="3" id="KW-1133">Transmembrane helix</keyword>
<sequence>MVAVTSGKLLITGGSGYIGAWIVKSAVDRGYSVVAAVRTDSQGQFLVNRFPEYHGKVSYVLIPVIEKDGAYDEAVKDVDGIIHAASPVILKWDNPEAEVLRPAIRGALGILESARKYGKNVKRIVLTSSGAAIGMPIERDGKMTVWNTLDTAQFEALGKNSSPLTVYFASKTYAEQSSWAWVKEHKPSWDFVTILPPLIFGPYIHQPGKPHFGSSPGLLLEKALGVADTSGTYTNDCADVRDTADFHLLALENPDASGERVLIGPGEWFPESLGGASRPGVFNFFFVNRLVLIALRARDSRMWMFQGRRERNRSCLLSFLCLSAASVLCFLSAVGE</sequence>
<evidence type="ECO:0000256" key="2">
    <source>
        <dbReference type="ARBA" id="ARBA00023445"/>
    </source>
</evidence>
<dbReference type="PANTHER" id="PTHR10366:SF564">
    <property type="entry name" value="STEROL-4-ALPHA-CARBOXYLATE 3-DEHYDROGENASE, DECARBOXYLATING"/>
    <property type="match status" value="1"/>
</dbReference>
<dbReference type="InterPro" id="IPR036291">
    <property type="entry name" value="NAD(P)-bd_dom_sf"/>
</dbReference>
<evidence type="ECO:0000256" key="3">
    <source>
        <dbReference type="SAM" id="Phobius"/>
    </source>
</evidence>
<dbReference type="OrthoDB" id="2735536at2759"/>